<sequence>MKISELSQQTKVSIRMIRYYEEQGLLKPTRTHSGYRNFKKDDIELINKIRLFKEIGFTIEDIRPILHCQLTQISQQEICDQLKHKFSCQIEQIDQMIANLNQAKITLRQYL</sequence>
<keyword evidence="2" id="KW-0238">DNA-binding</keyword>
<dbReference type="SUPFAM" id="SSF46955">
    <property type="entry name" value="Putative DNA-binding domain"/>
    <property type="match status" value="1"/>
</dbReference>
<feature type="domain" description="HTH merR-type" evidence="4">
    <location>
        <begin position="1"/>
        <end position="68"/>
    </location>
</feature>
<dbReference type="PROSITE" id="PS50937">
    <property type="entry name" value="HTH_MERR_2"/>
    <property type="match status" value="1"/>
</dbReference>
<comment type="caution">
    <text evidence="5">The sequence shown here is derived from an EMBL/GenBank/DDBJ whole genome shotgun (WGS) entry which is preliminary data.</text>
</comment>
<dbReference type="Gene3D" id="1.10.1660.10">
    <property type="match status" value="1"/>
</dbReference>
<evidence type="ECO:0000256" key="1">
    <source>
        <dbReference type="ARBA" id="ARBA00023015"/>
    </source>
</evidence>
<keyword evidence="6" id="KW-1185">Reference proteome</keyword>
<evidence type="ECO:0000313" key="6">
    <source>
        <dbReference type="Proteomes" id="UP000462621"/>
    </source>
</evidence>
<keyword evidence="3" id="KW-0804">Transcription</keyword>
<dbReference type="InterPro" id="IPR009061">
    <property type="entry name" value="DNA-bd_dom_put_sf"/>
</dbReference>
<evidence type="ECO:0000259" key="4">
    <source>
        <dbReference type="PROSITE" id="PS50937"/>
    </source>
</evidence>
<dbReference type="InterPro" id="IPR000551">
    <property type="entry name" value="MerR-type_HTH_dom"/>
</dbReference>
<dbReference type="SMART" id="SM00422">
    <property type="entry name" value="HTH_MERR"/>
    <property type="match status" value="1"/>
</dbReference>
<dbReference type="RefSeq" id="WP_161154312.1">
    <property type="nucleotide sequence ID" value="NZ_WEKT01000009.1"/>
</dbReference>
<dbReference type="PRINTS" id="PR00040">
    <property type="entry name" value="HTHMERR"/>
</dbReference>
<dbReference type="GO" id="GO:0003700">
    <property type="term" value="F:DNA-binding transcription factor activity"/>
    <property type="evidence" value="ECO:0007669"/>
    <property type="project" value="InterPro"/>
</dbReference>
<dbReference type="GO" id="GO:0003677">
    <property type="term" value="F:DNA binding"/>
    <property type="evidence" value="ECO:0007669"/>
    <property type="project" value="UniProtKB-KW"/>
</dbReference>
<dbReference type="Pfam" id="PF13411">
    <property type="entry name" value="MerR_1"/>
    <property type="match status" value="1"/>
</dbReference>
<proteinExistence type="predicted"/>
<protein>
    <submittedName>
        <fullName evidence="5">MerR family transcriptional regulator</fullName>
    </submittedName>
</protein>
<accession>A0A7X4LJC3</accession>
<keyword evidence="1" id="KW-0805">Transcription regulation</keyword>
<dbReference type="PANTHER" id="PTHR30204:SF94">
    <property type="entry name" value="HEAVY METAL-DEPENDENT TRANSCRIPTIONAL REGULATOR HI_0293-RELATED"/>
    <property type="match status" value="1"/>
</dbReference>
<gene>
    <name evidence="5" type="ORF">F9817_07350</name>
</gene>
<reference evidence="5 6" key="1">
    <citation type="submission" date="2019-10" db="EMBL/GenBank/DDBJ databases">
        <title>Vibrio sp. nov. isolated from a shrimp pond.</title>
        <authorList>
            <person name="Gomez-Gil B."/>
            <person name="Enciso-Ibarra J."/>
            <person name="Enciso-Ibarra K."/>
            <person name="Bolan-Mejia C."/>
        </authorList>
    </citation>
    <scope>NUCLEOTIDE SEQUENCE [LARGE SCALE GENOMIC DNA]</scope>
    <source>
        <strain evidence="5 6">CAIM 722</strain>
    </source>
</reference>
<name>A0A7X4LJC3_9VIBR</name>
<evidence type="ECO:0000256" key="2">
    <source>
        <dbReference type="ARBA" id="ARBA00023125"/>
    </source>
</evidence>
<dbReference type="EMBL" id="WEKT01000009">
    <property type="protein sequence ID" value="MZI93013.1"/>
    <property type="molecule type" value="Genomic_DNA"/>
</dbReference>
<organism evidence="5 6">
    <name type="scientific">Vibrio eleionomae</name>
    <dbReference type="NCBI Taxonomy" id="2653505"/>
    <lineage>
        <taxon>Bacteria</taxon>
        <taxon>Pseudomonadati</taxon>
        <taxon>Pseudomonadota</taxon>
        <taxon>Gammaproteobacteria</taxon>
        <taxon>Vibrionales</taxon>
        <taxon>Vibrionaceae</taxon>
        <taxon>Vibrio</taxon>
    </lineage>
</organism>
<evidence type="ECO:0000256" key="3">
    <source>
        <dbReference type="ARBA" id="ARBA00023163"/>
    </source>
</evidence>
<dbReference type="AlphaFoldDB" id="A0A7X4LJC3"/>
<dbReference type="PANTHER" id="PTHR30204">
    <property type="entry name" value="REDOX-CYCLING DRUG-SENSING TRANSCRIPTIONAL ACTIVATOR SOXR"/>
    <property type="match status" value="1"/>
</dbReference>
<evidence type="ECO:0000313" key="5">
    <source>
        <dbReference type="EMBL" id="MZI93013.1"/>
    </source>
</evidence>
<dbReference type="InterPro" id="IPR047057">
    <property type="entry name" value="MerR_fam"/>
</dbReference>
<dbReference type="Proteomes" id="UP000462621">
    <property type="component" value="Unassembled WGS sequence"/>
</dbReference>